<feature type="compositionally biased region" description="Basic and acidic residues" evidence="6">
    <location>
        <begin position="606"/>
        <end position="616"/>
    </location>
</feature>
<gene>
    <name evidence="8" type="ORF">BC936DRAFT_146196</name>
</gene>
<comment type="subcellular location">
    <subcellularLocation>
        <location evidence="1">Nucleus</location>
    </subcellularLocation>
</comment>
<dbReference type="InterPro" id="IPR011990">
    <property type="entry name" value="TPR-like_helical_dom_sf"/>
</dbReference>
<accession>A0A433D861</accession>
<comment type="caution">
    <text evidence="8">The sequence shown here is derived from an EMBL/GenBank/DDBJ whole genome shotgun (WGS) entry which is preliminary data.</text>
</comment>
<feature type="compositionally biased region" description="Polar residues" evidence="6">
    <location>
        <begin position="699"/>
        <end position="711"/>
    </location>
</feature>
<dbReference type="EMBL" id="RBNI01005030">
    <property type="protein sequence ID" value="RUP47044.1"/>
    <property type="molecule type" value="Genomic_DNA"/>
</dbReference>
<evidence type="ECO:0000313" key="9">
    <source>
        <dbReference type="Proteomes" id="UP000268093"/>
    </source>
</evidence>
<dbReference type="Gene3D" id="1.25.40.10">
    <property type="entry name" value="Tetratricopeptide repeat domain"/>
    <property type="match status" value="2"/>
</dbReference>
<keyword evidence="5" id="KW-0539">Nucleus</keyword>
<feature type="compositionally biased region" description="Acidic residues" evidence="6">
    <location>
        <begin position="137"/>
        <end position="158"/>
    </location>
</feature>
<dbReference type="SMART" id="SM00386">
    <property type="entry name" value="HAT"/>
    <property type="match status" value="7"/>
</dbReference>
<dbReference type="GO" id="GO:0006397">
    <property type="term" value="P:mRNA processing"/>
    <property type="evidence" value="ECO:0007669"/>
    <property type="project" value="UniProtKB-KW"/>
</dbReference>
<keyword evidence="4" id="KW-0508">mRNA splicing</keyword>
<dbReference type="SUPFAM" id="SSF48452">
    <property type="entry name" value="TPR-like"/>
    <property type="match status" value="1"/>
</dbReference>
<evidence type="ECO:0000256" key="4">
    <source>
        <dbReference type="ARBA" id="ARBA00023187"/>
    </source>
</evidence>
<dbReference type="GO" id="GO:0005634">
    <property type="term" value="C:nucleus"/>
    <property type="evidence" value="ECO:0007669"/>
    <property type="project" value="UniProtKB-SubCell"/>
</dbReference>
<reference evidence="8 9" key="1">
    <citation type="journal article" date="2018" name="New Phytol.">
        <title>Phylogenomics of Endogonaceae and evolution of mycorrhizas within Mucoromycota.</title>
        <authorList>
            <person name="Chang Y."/>
            <person name="Desiro A."/>
            <person name="Na H."/>
            <person name="Sandor L."/>
            <person name="Lipzen A."/>
            <person name="Clum A."/>
            <person name="Barry K."/>
            <person name="Grigoriev I.V."/>
            <person name="Martin F.M."/>
            <person name="Stajich J.E."/>
            <person name="Smith M.E."/>
            <person name="Bonito G."/>
            <person name="Spatafora J.W."/>
        </authorList>
    </citation>
    <scope>NUCLEOTIDE SEQUENCE [LARGE SCALE GENOMIC DNA]</scope>
    <source>
        <strain evidence="8 9">GMNB39</strain>
    </source>
</reference>
<protein>
    <recommendedName>
        <fullName evidence="7">Suppressor of forked domain-containing protein</fullName>
    </recommendedName>
</protein>
<organism evidence="8 9">
    <name type="scientific">Jimgerdemannia flammicorona</name>
    <dbReference type="NCBI Taxonomy" id="994334"/>
    <lineage>
        <taxon>Eukaryota</taxon>
        <taxon>Fungi</taxon>
        <taxon>Fungi incertae sedis</taxon>
        <taxon>Mucoromycota</taxon>
        <taxon>Mucoromycotina</taxon>
        <taxon>Endogonomycetes</taxon>
        <taxon>Endogonales</taxon>
        <taxon>Endogonaceae</taxon>
        <taxon>Jimgerdemannia</taxon>
    </lineage>
</organism>
<evidence type="ECO:0000259" key="7">
    <source>
        <dbReference type="Pfam" id="PF05843"/>
    </source>
</evidence>
<evidence type="ECO:0000256" key="3">
    <source>
        <dbReference type="ARBA" id="ARBA00022737"/>
    </source>
</evidence>
<evidence type="ECO:0000256" key="1">
    <source>
        <dbReference type="ARBA" id="ARBA00004123"/>
    </source>
</evidence>
<feature type="region of interest" description="Disordered" evidence="6">
    <location>
        <begin position="547"/>
        <end position="794"/>
    </location>
</feature>
<evidence type="ECO:0000313" key="8">
    <source>
        <dbReference type="EMBL" id="RUP47044.1"/>
    </source>
</evidence>
<keyword evidence="9" id="KW-1185">Reference proteome</keyword>
<dbReference type="OrthoDB" id="360390at2759"/>
<dbReference type="Pfam" id="PF05843">
    <property type="entry name" value="Suf"/>
    <property type="match status" value="1"/>
</dbReference>
<feature type="region of interest" description="Disordered" evidence="6">
    <location>
        <begin position="1"/>
        <end position="23"/>
    </location>
</feature>
<dbReference type="InterPro" id="IPR003107">
    <property type="entry name" value="HAT"/>
</dbReference>
<dbReference type="Proteomes" id="UP000268093">
    <property type="component" value="Unassembled WGS sequence"/>
</dbReference>
<evidence type="ECO:0000256" key="6">
    <source>
        <dbReference type="SAM" id="MobiDB-lite"/>
    </source>
</evidence>
<feature type="region of interest" description="Disordered" evidence="6">
    <location>
        <begin position="133"/>
        <end position="159"/>
    </location>
</feature>
<keyword evidence="2" id="KW-0507">mRNA processing</keyword>
<keyword evidence="3" id="KW-0677">Repeat</keyword>
<dbReference type="AlphaFoldDB" id="A0A433D861"/>
<evidence type="ECO:0000256" key="2">
    <source>
        <dbReference type="ARBA" id="ARBA00022664"/>
    </source>
</evidence>
<evidence type="ECO:0000256" key="5">
    <source>
        <dbReference type="ARBA" id="ARBA00023242"/>
    </source>
</evidence>
<proteinExistence type="predicted"/>
<dbReference type="PANTHER" id="PTHR17204:SF25">
    <property type="entry name" value="RRM DOMAIN-CONTAINING PROTEIN"/>
    <property type="match status" value="1"/>
</dbReference>
<feature type="domain" description="Suppressor of forked" evidence="7">
    <location>
        <begin position="35"/>
        <end position="133"/>
    </location>
</feature>
<feature type="compositionally biased region" description="Basic and acidic residues" evidence="6">
    <location>
        <begin position="773"/>
        <end position="784"/>
    </location>
</feature>
<feature type="compositionally biased region" description="Gly residues" evidence="6">
    <location>
        <begin position="736"/>
        <end position="754"/>
    </location>
</feature>
<dbReference type="InterPro" id="IPR008847">
    <property type="entry name" value="Suf"/>
</dbReference>
<dbReference type="PANTHER" id="PTHR17204">
    <property type="entry name" value="PRE-MRNA PROCESSING PROTEIN PRP39-RELATED"/>
    <property type="match status" value="1"/>
</dbReference>
<dbReference type="GO" id="GO:0008380">
    <property type="term" value="P:RNA splicing"/>
    <property type="evidence" value="ECO:0007669"/>
    <property type="project" value="UniProtKB-KW"/>
</dbReference>
<sequence length="794" mass="90509">MSEPDPENTNTNELPSQDGDGDAEEQAALDNLELIGQLLQQLTANQNQYEVHIQLIQALRKATMFDELRTAREEMHRIFPLTEAMWLEWIEDEKRIALQKEEKARVVMLYKESVKDYLSIPIWASYLKYVTKSPRSDDDDDDDDHDNVMDEDEDDDDQGLGYTIEEKREVFMHALNATQWHVPQSHLVWDLYRDFEMKLLKDMYLKRFEIPHETLDATFSAYSSLISAHDAANWESSMISANKAVAITRRRYDEEREPFERALVQSTNALQDFQAYLDWERSHSHSDPFAVRTLFERAVAVHCLVPALWEEYLFYLFDKFNVQNALWDTTERAVRNCPWSGDLWAVYTRVLEINNASREDVLGQSIARIEMAWSWKDPNDHSKTVIPTDLFVLLQRALSIGLIQIRVDDLVKTLTALCDYEQRRIDWDKGGPARYIPGDVQDDQAILGDVEKARKVWEEVVRKHGLETEVWLRYIEFERRLGNLQRCEKLFQRAGQPQRTLDWPERLLETWEAFEHEHGTIKSLHLALTRVRRRAMEVQAMAMEVQPLPQVGKKKKQRKQTAEKFLEAKHKKRANQFAKRAAKNEEKRKRNPGSEELEGSPGAKKSKQERNNREGSQESIESLPDADQEQQQEQPPAAEKEAAAESSKLNLMGPPSFVPRRQPKKMPPPTQASSETAAESSLDVKAGSSAEAAVAPVADTTTSVPELSSSLPFDGRPMTRFYTGQRPHAKLATSRGGRGGRGRGGFARGAGRAGSGVASSSALVGGEDQQAEPPKKKTNADFKEMFLGTGGKGR</sequence>
<feature type="compositionally biased region" description="Low complexity" evidence="6">
    <location>
        <begin position="755"/>
        <end position="766"/>
    </location>
</feature>
<name>A0A433D861_9FUNG</name>
<feature type="compositionally biased region" description="Low complexity" evidence="6">
    <location>
        <begin position="672"/>
        <end position="681"/>
    </location>
</feature>